<gene>
    <name evidence="2" type="ORF">NQ315_012970</name>
</gene>
<protein>
    <submittedName>
        <fullName evidence="2">Uncharacterized protein</fullName>
    </submittedName>
</protein>
<feature type="region of interest" description="Disordered" evidence="1">
    <location>
        <begin position="359"/>
        <end position="404"/>
    </location>
</feature>
<evidence type="ECO:0000313" key="3">
    <source>
        <dbReference type="Proteomes" id="UP001159042"/>
    </source>
</evidence>
<comment type="caution">
    <text evidence="2">The sequence shown here is derived from an EMBL/GenBank/DDBJ whole genome shotgun (WGS) entry which is preliminary data.</text>
</comment>
<organism evidence="2 3">
    <name type="scientific">Exocentrus adspersus</name>
    <dbReference type="NCBI Taxonomy" id="1586481"/>
    <lineage>
        <taxon>Eukaryota</taxon>
        <taxon>Metazoa</taxon>
        <taxon>Ecdysozoa</taxon>
        <taxon>Arthropoda</taxon>
        <taxon>Hexapoda</taxon>
        <taxon>Insecta</taxon>
        <taxon>Pterygota</taxon>
        <taxon>Neoptera</taxon>
        <taxon>Endopterygota</taxon>
        <taxon>Coleoptera</taxon>
        <taxon>Polyphaga</taxon>
        <taxon>Cucujiformia</taxon>
        <taxon>Chrysomeloidea</taxon>
        <taxon>Cerambycidae</taxon>
        <taxon>Lamiinae</taxon>
        <taxon>Acanthocinini</taxon>
        <taxon>Exocentrus</taxon>
    </lineage>
</organism>
<keyword evidence="3" id="KW-1185">Reference proteome</keyword>
<reference evidence="2 3" key="1">
    <citation type="journal article" date="2023" name="Insect Mol. Biol.">
        <title>Genome sequencing provides insights into the evolution of gene families encoding plant cell wall-degrading enzymes in longhorned beetles.</title>
        <authorList>
            <person name="Shin N.R."/>
            <person name="Okamura Y."/>
            <person name="Kirsch R."/>
            <person name="Pauchet Y."/>
        </authorList>
    </citation>
    <scope>NUCLEOTIDE SEQUENCE [LARGE SCALE GENOMIC DNA]</scope>
    <source>
        <strain evidence="2">EAD_L_NR</strain>
    </source>
</reference>
<feature type="compositionally biased region" description="Basic and acidic residues" evidence="1">
    <location>
        <begin position="359"/>
        <end position="372"/>
    </location>
</feature>
<feature type="compositionally biased region" description="Basic and acidic residues" evidence="1">
    <location>
        <begin position="323"/>
        <end position="333"/>
    </location>
</feature>
<feature type="compositionally biased region" description="Basic and acidic residues" evidence="1">
    <location>
        <begin position="28"/>
        <end position="38"/>
    </location>
</feature>
<sequence>MHIGAGTSGNSRFKKKQPEKMPSSTEWLSEHEKHKNESSFDDSPPKKSTSALPSSTEKSVSVRRAMAMKEPPKKPESPKKSKTLVPAPLPNKIPQGQVVLDKFGNFRLMSPPELKKGSDVPPLPPVFSLVNKVADHLSLLEDPDRTVDRLRDIADLVQNIVDLDHPAFQDQDLVVIAVDPDRIIVVPDLDLGVTTPEVGHDQEVIQAIVGDIAEVVSEEDTTIEVHTINLVSKTQDTIREVEVDIMREILDTMIGIIVAVEDLILIIIEEIEDQEEDINVVVIGIIGIGDTIEAVQEIEAGLTVEAGIRVSLEADKINKYNDGESESIRHEGPLSEGEDRDDYANDKLINRDEFAGKWAEKGEHSEKVKEASGEANMDEADKNSKFKKERRDGSVERSKDFLKK</sequence>
<feature type="region of interest" description="Disordered" evidence="1">
    <location>
        <begin position="323"/>
        <end position="342"/>
    </location>
</feature>
<feature type="compositionally biased region" description="Basic and acidic residues" evidence="1">
    <location>
        <begin position="70"/>
        <end position="79"/>
    </location>
</feature>
<dbReference type="Proteomes" id="UP001159042">
    <property type="component" value="Unassembled WGS sequence"/>
</dbReference>
<proteinExistence type="predicted"/>
<evidence type="ECO:0000313" key="2">
    <source>
        <dbReference type="EMBL" id="KAJ8917051.1"/>
    </source>
</evidence>
<dbReference type="AlphaFoldDB" id="A0AAV8VTK5"/>
<evidence type="ECO:0000256" key="1">
    <source>
        <dbReference type="SAM" id="MobiDB-lite"/>
    </source>
</evidence>
<feature type="compositionally biased region" description="Polar residues" evidence="1">
    <location>
        <begin position="46"/>
        <end position="59"/>
    </location>
</feature>
<dbReference type="EMBL" id="JANEYG010000036">
    <property type="protein sequence ID" value="KAJ8917051.1"/>
    <property type="molecule type" value="Genomic_DNA"/>
</dbReference>
<name>A0AAV8VTK5_9CUCU</name>
<feature type="region of interest" description="Disordered" evidence="1">
    <location>
        <begin position="1"/>
        <end position="90"/>
    </location>
</feature>
<accession>A0AAV8VTK5</accession>
<feature type="compositionally biased region" description="Basic and acidic residues" evidence="1">
    <location>
        <begin position="379"/>
        <end position="404"/>
    </location>
</feature>